<organism evidence="2 3">
    <name type="scientific">Rhododendron simsii</name>
    <name type="common">Sims's rhododendron</name>
    <dbReference type="NCBI Taxonomy" id="118357"/>
    <lineage>
        <taxon>Eukaryota</taxon>
        <taxon>Viridiplantae</taxon>
        <taxon>Streptophyta</taxon>
        <taxon>Embryophyta</taxon>
        <taxon>Tracheophyta</taxon>
        <taxon>Spermatophyta</taxon>
        <taxon>Magnoliopsida</taxon>
        <taxon>eudicotyledons</taxon>
        <taxon>Gunneridae</taxon>
        <taxon>Pentapetalae</taxon>
        <taxon>asterids</taxon>
        <taxon>Ericales</taxon>
        <taxon>Ericaceae</taxon>
        <taxon>Ericoideae</taxon>
        <taxon>Rhodoreae</taxon>
        <taxon>Rhododendron</taxon>
    </lineage>
</organism>
<sequence length="910" mass="101258">MPGIKEAGDQNEQFYRTFPLPVDSNQAPHHVNPPLPAIGRSISIEQPHYAVSSQSTEASTDLSDQPLVFSHGFNHNRDPRTQPSYIHTDSGAATSSHSWITPAAPGTVFPPIPPHDPPIPSSVPGHSAALFGRMPGQSFQPTVPSVGAPFGIGAGSGHHPTTVFTPDVYGVPGVPERPKKASVPNWLREEIIKNKSAITTSSLEHPKEETESIEDEAVDKSLGKADQADSKSIDSSKSTEEEDDDEDDVEAARTAAINQEIKRILTEVLLKVTDELFDEIATKVLSEDDLTVEIDQNVVGPNPKLSPSASPFPTPKASAKVLVPAKAEGPENEDGIGKSTSMSPGDVLGLGSYASDEDEDDNNTVHPQPSTRRLSEEKHLVENGRSQEETEGRKDLRKEEGGTIKLAPNGHTISNGDSVNELREKRTSRMSSDGNIGSRYTSRTVVGAEEDEDNLRSDKRPESGDASRTDHVIGEKAVITESPLDNTNSKKQVMDEARGKETRNKQDKDDTHGEIKRSSYGKDIVKEAASGKGRTDEREDERRRRQDERHMKRERERERERTDDRNGSKEKMKEQGGNSREKAKESDSRKRSIHPDVKEDRKEKERDKRANAEDDGDRRRELTKDEKGERSRHRLASESSRHKRRRSSSVGSRGKSSKDNSVVSHANDSSEELSDDSKRLIIRSVIFHWKLHSKRRNLSPSPNRSRRRYSYGMFSFLDKIRGLHIASILSAGILPTLLLRLQGGGDQGPGHLFADKDDWEGRSLQMLHIGAGNVKYKRELGSCTDCRASSAHGDRCVLGNRRPAIASMGRRWKSVLKRQMSNSGLDRKLIFAYSGFHSTTFGFWHSVSANFESVSMLQFNQWSRFHLDNGWVKSAEALLRSKPTVRQTGLPILELAFEVEQSQFQYRIFE</sequence>
<feature type="compositionally biased region" description="Basic and acidic residues" evidence="1">
    <location>
        <begin position="373"/>
        <end position="402"/>
    </location>
</feature>
<feature type="region of interest" description="Disordered" evidence="1">
    <location>
        <begin position="198"/>
        <end position="250"/>
    </location>
</feature>
<dbReference type="OrthoDB" id="540503at2759"/>
<evidence type="ECO:0000313" key="2">
    <source>
        <dbReference type="EMBL" id="KAF7124147.1"/>
    </source>
</evidence>
<gene>
    <name evidence="2" type="ORF">RHSIM_Rhsim12G0110400</name>
</gene>
<feature type="compositionally biased region" description="Basic and acidic residues" evidence="1">
    <location>
        <begin position="533"/>
        <end position="640"/>
    </location>
</feature>
<evidence type="ECO:0000313" key="3">
    <source>
        <dbReference type="Proteomes" id="UP000626092"/>
    </source>
</evidence>
<proteinExistence type="predicted"/>
<feature type="compositionally biased region" description="Basic and acidic residues" evidence="1">
    <location>
        <begin position="454"/>
        <end position="474"/>
    </location>
</feature>
<reference evidence="2" key="1">
    <citation type="submission" date="2019-11" db="EMBL/GenBank/DDBJ databases">
        <authorList>
            <person name="Liu Y."/>
            <person name="Hou J."/>
            <person name="Li T.-Q."/>
            <person name="Guan C.-H."/>
            <person name="Wu X."/>
            <person name="Wu H.-Z."/>
            <person name="Ling F."/>
            <person name="Zhang R."/>
            <person name="Shi X.-G."/>
            <person name="Ren J.-P."/>
            <person name="Chen E.-F."/>
            <person name="Sun J.-M."/>
        </authorList>
    </citation>
    <scope>NUCLEOTIDE SEQUENCE</scope>
    <source>
        <strain evidence="2">Adult_tree_wgs_1</strain>
        <tissue evidence="2">Leaves</tissue>
    </source>
</reference>
<feature type="compositionally biased region" description="Polar residues" evidence="1">
    <location>
        <begin position="429"/>
        <end position="444"/>
    </location>
</feature>
<accession>A0A834G339</accession>
<feature type="compositionally biased region" description="Acidic residues" evidence="1">
    <location>
        <begin position="240"/>
        <end position="249"/>
    </location>
</feature>
<evidence type="ECO:0000256" key="1">
    <source>
        <dbReference type="SAM" id="MobiDB-lite"/>
    </source>
</evidence>
<dbReference type="Proteomes" id="UP000626092">
    <property type="component" value="Unassembled WGS sequence"/>
</dbReference>
<dbReference type="AlphaFoldDB" id="A0A834G339"/>
<protein>
    <submittedName>
        <fullName evidence="2">Uncharacterized protein</fullName>
    </submittedName>
</protein>
<keyword evidence="3" id="KW-1185">Reference proteome</keyword>
<dbReference type="EMBL" id="WJXA01000012">
    <property type="protein sequence ID" value="KAF7124147.1"/>
    <property type="molecule type" value="Genomic_DNA"/>
</dbReference>
<feature type="compositionally biased region" description="Basic and acidic residues" evidence="1">
    <location>
        <begin position="492"/>
        <end position="517"/>
    </location>
</feature>
<name>A0A834G339_RHOSS</name>
<feature type="region of interest" description="Disordered" evidence="1">
    <location>
        <begin position="297"/>
        <end position="674"/>
    </location>
</feature>
<feature type="region of interest" description="Disordered" evidence="1">
    <location>
        <begin position="20"/>
        <end position="39"/>
    </location>
</feature>
<feature type="compositionally biased region" description="Basic and acidic residues" evidence="1">
    <location>
        <begin position="218"/>
        <end position="239"/>
    </location>
</feature>
<comment type="caution">
    <text evidence="2">The sequence shown here is derived from an EMBL/GenBank/DDBJ whole genome shotgun (WGS) entry which is preliminary data.</text>
</comment>